<name>A0A9P4Y6R8_CRYP1</name>
<protein>
    <submittedName>
        <fullName evidence="1">Uncharacterized protein</fullName>
    </submittedName>
</protein>
<comment type="caution">
    <text evidence="1">The sequence shown here is derived from an EMBL/GenBank/DDBJ whole genome shotgun (WGS) entry which is preliminary data.</text>
</comment>
<sequence>MADKSPALAPRLRWETINEPLLLTIYDVDQAIYPAPDLTFDQLQSWATSCPELFLCLRPDADLAAPPGLQGEDTTYGVIIALPLRKAAWEDLLEGRIREHDIDAATMFPPPLVGDSDECEVGLHVFHVERLPGFEAVRNSSAMRLTEIALREIQKRTGERFRSWKVEGYSALTVTTQGHRAFRRSDFTQRYVETLGNISSDPTPPLEELSQDITAVMMERRGNDPF</sequence>
<dbReference type="OrthoDB" id="4735138at2759"/>
<accession>A0A9P4Y6R8</accession>
<dbReference type="Proteomes" id="UP000803844">
    <property type="component" value="Unassembled WGS sequence"/>
</dbReference>
<dbReference type="RefSeq" id="XP_040778719.1">
    <property type="nucleotide sequence ID" value="XM_040925296.1"/>
</dbReference>
<dbReference type="AlphaFoldDB" id="A0A9P4Y6R8"/>
<organism evidence="1 2">
    <name type="scientific">Cryphonectria parasitica (strain ATCC 38755 / EP155)</name>
    <dbReference type="NCBI Taxonomy" id="660469"/>
    <lineage>
        <taxon>Eukaryota</taxon>
        <taxon>Fungi</taxon>
        <taxon>Dikarya</taxon>
        <taxon>Ascomycota</taxon>
        <taxon>Pezizomycotina</taxon>
        <taxon>Sordariomycetes</taxon>
        <taxon>Sordariomycetidae</taxon>
        <taxon>Diaporthales</taxon>
        <taxon>Cryphonectriaceae</taxon>
        <taxon>Cryphonectria-Endothia species complex</taxon>
        <taxon>Cryphonectria</taxon>
    </lineage>
</organism>
<reference evidence="1" key="1">
    <citation type="journal article" date="2020" name="Phytopathology">
        <title>Genome sequence of the chestnut blight fungus Cryphonectria parasitica EP155: A fundamental resource for an archetypical invasive plant pathogen.</title>
        <authorList>
            <person name="Crouch J.A."/>
            <person name="Dawe A."/>
            <person name="Aerts A."/>
            <person name="Barry K."/>
            <person name="Churchill A.C.L."/>
            <person name="Grimwood J."/>
            <person name="Hillman B."/>
            <person name="Milgroom M.G."/>
            <person name="Pangilinan J."/>
            <person name="Smith M."/>
            <person name="Salamov A."/>
            <person name="Schmutz J."/>
            <person name="Yadav J."/>
            <person name="Grigoriev I.V."/>
            <person name="Nuss D."/>
        </authorList>
    </citation>
    <scope>NUCLEOTIDE SEQUENCE</scope>
    <source>
        <strain evidence="1">EP155</strain>
    </source>
</reference>
<proteinExistence type="predicted"/>
<dbReference type="EMBL" id="MU032346">
    <property type="protein sequence ID" value="KAF3767758.1"/>
    <property type="molecule type" value="Genomic_DNA"/>
</dbReference>
<dbReference type="GeneID" id="63842425"/>
<evidence type="ECO:0000313" key="2">
    <source>
        <dbReference type="Proteomes" id="UP000803844"/>
    </source>
</evidence>
<evidence type="ECO:0000313" key="1">
    <source>
        <dbReference type="EMBL" id="KAF3767758.1"/>
    </source>
</evidence>
<keyword evidence="2" id="KW-1185">Reference proteome</keyword>
<gene>
    <name evidence="1" type="ORF">M406DRAFT_69873</name>
</gene>